<dbReference type="Pfam" id="PF00534">
    <property type="entry name" value="Glycos_transf_1"/>
    <property type="match status" value="1"/>
</dbReference>
<evidence type="ECO:0000313" key="6">
    <source>
        <dbReference type="Proteomes" id="UP001484239"/>
    </source>
</evidence>
<name>A0ABU9E417_9BACT</name>
<evidence type="ECO:0000259" key="4">
    <source>
        <dbReference type="Pfam" id="PF13439"/>
    </source>
</evidence>
<dbReference type="Proteomes" id="UP001484239">
    <property type="component" value="Unassembled WGS sequence"/>
</dbReference>
<dbReference type="SUPFAM" id="SSF53756">
    <property type="entry name" value="UDP-Glycosyltransferase/glycogen phosphorylase"/>
    <property type="match status" value="1"/>
</dbReference>
<reference evidence="5 6" key="1">
    <citation type="submission" date="2024-02" db="EMBL/GenBank/DDBJ databases">
        <title>A novel Gemmatimonadota bacterium.</title>
        <authorList>
            <person name="Du Z.-J."/>
            <person name="Ye Y.-Q."/>
        </authorList>
    </citation>
    <scope>NUCLEOTIDE SEQUENCE [LARGE SCALE GENOMIC DNA]</scope>
    <source>
        <strain evidence="5 6">DH-20</strain>
    </source>
</reference>
<dbReference type="EC" id="2.4.-.-" evidence="5"/>
<proteinExistence type="predicted"/>
<evidence type="ECO:0000313" key="5">
    <source>
        <dbReference type="EMBL" id="MEK9499437.1"/>
    </source>
</evidence>
<dbReference type="InterPro" id="IPR028098">
    <property type="entry name" value="Glyco_trans_4-like_N"/>
</dbReference>
<dbReference type="InterPro" id="IPR001296">
    <property type="entry name" value="Glyco_trans_1"/>
</dbReference>
<dbReference type="GO" id="GO:0016757">
    <property type="term" value="F:glycosyltransferase activity"/>
    <property type="evidence" value="ECO:0007669"/>
    <property type="project" value="UniProtKB-KW"/>
</dbReference>
<feature type="domain" description="Glycosyltransferase subfamily 4-like N-terminal" evidence="4">
    <location>
        <begin position="21"/>
        <end position="171"/>
    </location>
</feature>
<organism evidence="5 6">
    <name type="scientific">Gaopeijia maritima</name>
    <dbReference type="NCBI Taxonomy" id="3119007"/>
    <lineage>
        <taxon>Bacteria</taxon>
        <taxon>Pseudomonadati</taxon>
        <taxon>Gemmatimonadota</taxon>
        <taxon>Longimicrobiia</taxon>
        <taxon>Gaopeijiales</taxon>
        <taxon>Gaopeijiaceae</taxon>
        <taxon>Gaopeijia</taxon>
    </lineage>
</organism>
<dbReference type="CDD" id="cd03811">
    <property type="entry name" value="GT4_GT28_WabH-like"/>
    <property type="match status" value="1"/>
</dbReference>
<dbReference type="EMBL" id="JBBHLI010000001">
    <property type="protein sequence ID" value="MEK9499437.1"/>
    <property type="molecule type" value="Genomic_DNA"/>
</dbReference>
<evidence type="ECO:0000259" key="3">
    <source>
        <dbReference type="Pfam" id="PF00534"/>
    </source>
</evidence>
<dbReference type="PANTHER" id="PTHR12526">
    <property type="entry name" value="GLYCOSYLTRANSFERASE"/>
    <property type="match status" value="1"/>
</dbReference>
<dbReference type="RefSeq" id="WP_405286144.1">
    <property type="nucleotide sequence ID" value="NZ_JBBHLI010000001.1"/>
</dbReference>
<comment type="caution">
    <text evidence="5">The sequence shown here is derived from an EMBL/GenBank/DDBJ whole genome shotgun (WGS) entry which is preliminary data.</text>
</comment>
<dbReference type="Gene3D" id="3.40.50.2000">
    <property type="entry name" value="Glycogen Phosphorylase B"/>
    <property type="match status" value="2"/>
</dbReference>
<keyword evidence="6" id="KW-1185">Reference proteome</keyword>
<dbReference type="PANTHER" id="PTHR12526:SF510">
    <property type="entry name" value="D-INOSITOL 3-PHOSPHATE GLYCOSYLTRANSFERASE"/>
    <property type="match status" value="1"/>
</dbReference>
<accession>A0ABU9E417</accession>
<gene>
    <name evidence="5" type="ORF">WI372_00405</name>
</gene>
<keyword evidence="2 5" id="KW-0808">Transferase</keyword>
<protein>
    <submittedName>
        <fullName evidence="5">Glycosyltransferase</fullName>
        <ecNumber evidence="5">2.4.-.-</ecNumber>
    </submittedName>
</protein>
<keyword evidence="1 5" id="KW-0328">Glycosyltransferase</keyword>
<feature type="domain" description="Glycosyl transferase family 1" evidence="3">
    <location>
        <begin position="179"/>
        <end position="345"/>
    </location>
</feature>
<sequence length="371" mass="39639">MPEAPSVRPLRIAAHNGAPEWGGAEIAVSRLLAGLQQRGHTVHLFCNRPLVQERAAAFGIETSRLHVGGDVALASSFQVARALKRFEAEVLLVGTFRKTLHLALGARAAGVPVVSRIGQSTDLPRNAKYRWLFRRAVDRVVVSASDVAAAYRAALPDLPDDRVVVVPKGIEVPDGVPDRSAARAALGLPEGAVVVGAVARLVREKRIDRFVEAVARVPGCIALIAGDGPEREALERQVRLIGEIDRIRFLGHVNDPWPIFAALDLLVISSERESMANIMMEALASAVPVISTPVSGARDVLVEGVDTAAPPGRVVADYGASGLGTALQRIVHDPALRRAMSAAALERARSRYSMDGYLDRWESELGMVVGG</sequence>
<evidence type="ECO:0000256" key="1">
    <source>
        <dbReference type="ARBA" id="ARBA00022676"/>
    </source>
</evidence>
<evidence type="ECO:0000256" key="2">
    <source>
        <dbReference type="ARBA" id="ARBA00022679"/>
    </source>
</evidence>
<dbReference type="Pfam" id="PF13439">
    <property type="entry name" value="Glyco_transf_4"/>
    <property type="match status" value="1"/>
</dbReference>